<keyword evidence="2" id="KW-0732">Signal</keyword>
<proteinExistence type="predicted"/>
<accession>A0A1R3WCP2</accession>
<evidence type="ECO:0000313" key="3">
    <source>
        <dbReference type="EMBL" id="SIT75630.1"/>
    </source>
</evidence>
<evidence type="ECO:0000256" key="1">
    <source>
        <dbReference type="SAM" id="MobiDB-lite"/>
    </source>
</evidence>
<dbReference type="Proteomes" id="UP000192455">
    <property type="component" value="Unassembled WGS sequence"/>
</dbReference>
<dbReference type="STRING" id="515897.SAMN05421849_0359"/>
<feature type="chain" id="PRO_5012413141" evidence="2">
    <location>
        <begin position="28"/>
        <end position="172"/>
    </location>
</feature>
<feature type="region of interest" description="Disordered" evidence="1">
    <location>
        <begin position="60"/>
        <end position="80"/>
    </location>
</feature>
<reference evidence="3 4" key="1">
    <citation type="submission" date="2017-01" db="EMBL/GenBank/DDBJ databases">
        <authorList>
            <person name="Mah S.A."/>
            <person name="Swanson W.J."/>
            <person name="Moy G.W."/>
            <person name="Vacquier V.D."/>
        </authorList>
    </citation>
    <scope>NUCLEOTIDE SEQUENCE [LARGE SCALE GENOMIC DNA]</scope>
    <source>
        <strain evidence="3 4">DSM 21219</strain>
    </source>
</reference>
<evidence type="ECO:0000256" key="2">
    <source>
        <dbReference type="SAM" id="SignalP"/>
    </source>
</evidence>
<sequence>MRLTPKRLASATSLAAALCILGAAAHADDDDYGAYMFKGTCDAYAANTVVKDVGDLELEDDGDTEEWSRVAPDGAAMPDDLRAEDESTSRITADDLAAGGFALAVTRQDEPDAPLVACGEFPQGITLPYVGDLAEVDGSGVAGRVAIEERGNGVRITTTAFAKDAVPPLPQE</sequence>
<dbReference type="AlphaFoldDB" id="A0A1R3WCP2"/>
<name>A0A1R3WCP2_9RHOB</name>
<keyword evidence="4" id="KW-1185">Reference proteome</keyword>
<feature type="signal peptide" evidence="2">
    <location>
        <begin position="1"/>
        <end position="27"/>
    </location>
</feature>
<protein>
    <submittedName>
        <fullName evidence="3">Uncharacterized protein</fullName>
    </submittedName>
</protein>
<organism evidence="3 4">
    <name type="scientific">Pontibaca methylaminivorans</name>
    <dbReference type="NCBI Taxonomy" id="515897"/>
    <lineage>
        <taxon>Bacteria</taxon>
        <taxon>Pseudomonadati</taxon>
        <taxon>Pseudomonadota</taxon>
        <taxon>Alphaproteobacteria</taxon>
        <taxon>Rhodobacterales</taxon>
        <taxon>Roseobacteraceae</taxon>
        <taxon>Pontibaca</taxon>
    </lineage>
</organism>
<gene>
    <name evidence="3" type="ORF">SAMN05421849_0359</name>
</gene>
<dbReference type="RefSeq" id="WP_076646722.1">
    <property type="nucleotide sequence ID" value="NZ_FTPS01000001.1"/>
</dbReference>
<dbReference type="EMBL" id="FTPS01000001">
    <property type="protein sequence ID" value="SIT75630.1"/>
    <property type="molecule type" value="Genomic_DNA"/>
</dbReference>
<evidence type="ECO:0000313" key="4">
    <source>
        <dbReference type="Proteomes" id="UP000192455"/>
    </source>
</evidence>